<evidence type="ECO:0000313" key="4">
    <source>
        <dbReference type="Proteomes" id="UP000022910"/>
    </source>
</evidence>
<evidence type="ECO:0000256" key="1">
    <source>
        <dbReference type="SAM" id="Phobius"/>
    </source>
</evidence>
<comment type="caution">
    <text evidence="3">The sequence shown here is derived from an EMBL/GenBank/DDBJ whole genome shotgun (WGS) entry which is preliminary data.</text>
</comment>
<feature type="transmembrane region" description="Helical" evidence="1">
    <location>
        <begin position="382"/>
        <end position="400"/>
    </location>
</feature>
<dbReference type="InterPro" id="IPR056337">
    <property type="entry name" value="LHD_YVC1"/>
</dbReference>
<dbReference type="EMBL" id="JEMT01028419">
    <property type="protein sequence ID" value="EXX54802.1"/>
    <property type="molecule type" value="Genomic_DNA"/>
</dbReference>
<dbReference type="Proteomes" id="UP000022910">
    <property type="component" value="Unassembled WGS sequence"/>
</dbReference>
<feature type="transmembrane region" description="Helical" evidence="1">
    <location>
        <begin position="309"/>
        <end position="330"/>
    </location>
</feature>
<organism evidence="3 4">
    <name type="scientific">Rhizophagus irregularis (strain DAOM 197198w)</name>
    <name type="common">Glomus intraradices</name>
    <dbReference type="NCBI Taxonomy" id="1432141"/>
    <lineage>
        <taxon>Eukaryota</taxon>
        <taxon>Fungi</taxon>
        <taxon>Fungi incertae sedis</taxon>
        <taxon>Mucoromycota</taxon>
        <taxon>Glomeromycotina</taxon>
        <taxon>Glomeromycetes</taxon>
        <taxon>Glomerales</taxon>
        <taxon>Glomeraceae</taxon>
        <taxon>Rhizophagus</taxon>
    </lineage>
</organism>
<dbReference type="PANTHER" id="PTHR35859">
    <property type="entry name" value="NONSELECTIVE CATION CHANNEL PROTEIN"/>
    <property type="match status" value="1"/>
</dbReference>
<feature type="transmembrane region" description="Helical" evidence="1">
    <location>
        <begin position="501"/>
        <end position="519"/>
    </location>
</feature>
<keyword evidence="1" id="KW-0812">Transmembrane</keyword>
<protein>
    <submittedName>
        <fullName evidence="3">Yvc1p</fullName>
    </submittedName>
</protein>
<keyword evidence="4" id="KW-1185">Reference proteome</keyword>
<keyword evidence="1" id="KW-1133">Transmembrane helix</keyword>
<name>A0A015ICB9_RHIIW</name>
<feature type="transmembrane region" description="Helical" evidence="1">
    <location>
        <begin position="245"/>
        <end position="266"/>
    </location>
</feature>
<dbReference type="PANTHER" id="PTHR35859:SF5">
    <property type="entry name" value="ION TRANSPORT DOMAIN-CONTAINING PROTEIN"/>
    <property type="match status" value="1"/>
</dbReference>
<dbReference type="OrthoDB" id="301415at2759"/>
<gene>
    <name evidence="3" type="ORF">RirG_231230</name>
</gene>
<proteinExistence type="predicted"/>
<dbReference type="HOGENOM" id="CLU_445598_0_0_1"/>
<feature type="transmembrane region" description="Helical" evidence="1">
    <location>
        <begin position="525"/>
        <end position="545"/>
    </location>
</feature>
<feature type="domain" description="YVC1 N-terminal linker helical" evidence="2">
    <location>
        <begin position="52"/>
        <end position="208"/>
    </location>
</feature>
<keyword evidence="1" id="KW-0472">Membrane</keyword>
<dbReference type="AlphaFoldDB" id="A0A015ICB9"/>
<reference evidence="3 4" key="1">
    <citation type="submission" date="2014-02" db="EMBL/GenBank/DDBJ databases">
        <title>Single nucleus genome sequencing reveals high similarity among nuclei of an endomycorrhizal fungus.</title>
        <authorList>
            <person name="Lin K."/>
            <person name="Geurts R."/>
            <person name="Zhang Z."/>
            <person name="Limpens E."/>
            <person name="Saunders D.G."/>
            <person name="Mu D."/>
            <person name="Pang E."/>
            <person name="Cao H."/>
            <person name="Cha H."/>
            <person name="Lin T."/>
            <person name="Zhou Q."/>
            <person name="Shang Y."/>
            <person name="Li Y."/>
            <person name="Ivanov S."/>
            <person name="Sharma T."/>
            <person name="Velzen R.V."/>
            <person name="Ruijter N.D."/>
            <person name="Aanen D.K."/>
            <person name="Win J."/>
            <person name="Kamoun S."/>
            <person name="Bisseling T."/>
            <person name="Huang S."/>
        </authorList>
    </citation>
    <scope>NUCLEOTIDE SEQUENCE [LARGE SCALE GENOMIC DNA]</scope>
    <source>
        <strain evidence="4">DAOM197198w</strain>
    </source>
</reference>
<evidence type="ECO:0000259" key="2">
    <source>
        <dbReference type="Pfam" id="PF23190"/>
    </source>
</evidence>
<feature type="transmembrane region" description="Helical" evidence="1">
    <location>
        <begin position="442"/>
        <end position="464"/>
    </location>
</feature>
<dbReference type="STRING" id="1432141.A0A015ICB9"/>
<accession>A0A015ICB9</accession>
<dbReference type="SMR" id="A0A015ICB9"/>
<evidence type="ECO:0000313" key="3">
    <source>
        <dbReference type="EMBL" id="EXX54802.1"/>
    </source>
</evidence>
<dbReference type="Pfam" id="PF23190">
    <property type="entry name" value="LHD_TRPY1"/>
    <property type="match status" value="1"/>
</dbReference>
<dbReference type="OMA" id="YQKCIKY"/>
<dbReference type="InterPro" id="IPR052971">
    <property type="entry name" value="TRP_calcium_channel"/>
</dbReference>
<sequence>MSADTRTPLVNDSQHSYYCLTPESDENDNSSNKSYDDEYDNFYEEINERLTIIRDVIRNLVPLGSIKSAEELIIEPVVDYVFEKCKKDPCIVFVVLYYARGLQKMIKADGNGPALVSMRTRRIECSELLAIELVHKFDDQELIFTKVLTKRYAFSQYDDLETRKNALDLAARIYSENSDHGTLFLSDDEVQSCLYALWTGHLMPSQISDISRTIAVTDYHIPKHSSNFFETYKNLDLLCIPRNQYLFDVFAYVTFLLIYTLFAANIDEIRKYDSYLETMMYFLVSSFMLDDVCLFQKHGVKHFTSLRKLLSFIIYAIFIIDMMLRIRNFINPDSSLPSLHRKILSLVPLFLHWRVLLLLDAFQPVGRWLTQISRILKKSMSYYILLSLAFFAFFQSFLVLQDSYNNQNDELSEWEIFKLLIKGILIAPDFQTVNEVEHRFGFLLYSFYVFIVSIILFAVLLPLFMTALSTRRSVPEEYLSHFAYLVLREVRQQTRYNYPPPFNILCYIFILPIYCIFGKNRNVRSYVKILTGIIFFIPMIIFTLIQIRGGKNNQEKDVRDIDVKELPDLPIPQDENQMLRIILHKLDIINEQQSRLQSKLENIESHLGGVYSV</sequence>